<gene>
    <name evidence="1" type="ORF">DXH95_06165</name>
</gene>
<name>A0A371BHJ2_9SPHN</name>
<dbReference type="GO" id="GO:0051301">
    <property type="term" value="P:cell division"/>
    <property type="evidence" value="ECO:0007669"/>
    <property type="project" value="UniProtKB-KW"/>
</dbReference>
<dbReference type="SUPFAM" id="SSF102829">
    <property type="entry name" value="Cell division protein ZapA-like"/>
    <property type="match status" value="1"/>
</dbReference>
<dbReference type="Pfam" id="PF05164">
    <property type="entry name" value="ZapA"/>
    <property type="match status" value="1"/>
</dbReference>
<protein>
    <submittedName>
        <fullName evidence="1">Cell division protein ZapA</fullName>
    </submittedName>
</protein>
<evidence type="ECO:0000313" key="2">
    <source>
        <dbReference type="Proteomes" id="UP000263833"/>
    </source>
</evidence>
<reference evidence="2" key="1">
    <citation type="submission" date="2018-08" db="EMBL/GenBank/DDBJ databases">
        <authorList>
            <person name="Kim S.-J."/>
            <person name="Jung G.-Y."/>
        </authorList>
    </citation>
    <scope>NUCLEOTIDE SEQUENCE [LARGE SCALE GENOMIC DNA]</scope>
    <source>
        <strain evidence="2">GY_G</strain>
    </source>
</reference>
<dbReference type="InterPro" id="IPR036192">
    <property type="entry name" value="Cell_div_ZapA-like_sf"/>
</dbReference>
<dbReference type="InterPro" id="IPR042233">
    <property type="entry name" value="Cell_div_ZapA_N"/>
</dbReference>
<sequence length="113" mass="12015">MAEVRLSIAGREYIVTCRDGEEDRLIHLGQLVDAKAREAGGAAGGLNESRLLLFAALLLADQVQDGSGTPKSADTTTTGIDDEQALQMAQSLVKLAERIETFASGLEDRARDA</sequence>
<keyword evidence="1" id="KW-0132">Cell division</keyword>
<keyword evidence="2" id="KW-1185">Reference proteome</keyword>
<accession>A0A371BHJ2</accession>
<dbReference type="AlphaFoldDB" id="A0A371BHJ2"/>
<dbReference type="Proteomes" id="UP000263833">
    <property type="component" value="Unassembled WGS sequence"/>
</dbReference>
<dbReference type="InterPro" id="IPR007838">
    <property type="entry name" value="Cell_div_ZapA-like"/>
</dbReference>
<keyword evidence="1" id="KW-0131">Cell cycle</keyword>
<proteinExistence type="predicted"/>
<dbReference type="OrthoDB" id="9797575at2"/>
<dbReference type="Gene3D" id="3.30.160.880">
    <property type="entry name" value="Cell division protein ZapA protomer, N-terminal domain"/>
    <property type="match status" value="1"/>
</dbReference>
<dbReference type="RefSeq" id="WP_115548522.1">
    <property type="nucleotide sequence ID" value="NZ_QRGP01000001.1"/>
</dbReference>
<organism evidence="1 2">
    <name type="scientific">Sphingorhabdus pulchriflava</name>
    <dbReference type="NCBI Taxonomy" id="2292257"/>
    <lineage>
        <taxon>Bacteria</taxon>
        <taxon>Pseudomonadati</taxon>
        <taxon>Pseudomonadota</taxon>
        <taxon>Alphaproteobacteria</taxon>
        <taxon>Sphingomonadales</taxon>
        <taxon>Sphingomonadaceae</taxon>
        <taxon>Sphingorhabdus</taxon>
    </lineage>
</organism>
<dbReference type="EMBL" id="QRGP01000001">
    <property type="protein sequence ID" value="RDV06977.1"/>
    <property type="molecule type" value="Genomic_DNA"/>
</dbReference>
<evidence type="ECO:0000313" key="1">
    <source>
        <dbReference type="EMBL" id="RDV06977.1"/>
    </source>
</evidence>
<comment type="caution">
    <text evidence="1">The sequence shown here is derived from an EMBL/GenBank/DDBJ whole genome shotgun (WGS) entry which is preliminary data.</text>
</comment>